<proteinExistence type="predicted"/>
<keyword evidence="4" id="KW-1185">Reference proteome</keyword>
<feature type="domain" description="Glycosyl transferase family 1" evidence="2">
    <location>
        <begin position="167"/>
        <end position="304"/>
    </location>
</feature>
<dbReference type="AlphaFoldDB" id="A0A1Y6DDW6"/>
<dbReference type="GO" id="GO:0009103">
    <property type="term" value="P:lipopolysaccharide biosynthetic process"/>
    <property type="evidence" value="ECO:0007669"/>
    <property type="project" value="TreeGrafter"/>
</dbReference>
<dbReference type="InterPro" id="IPR001296">
    <property type="entry name" value="Glyco_trans_1"/>
</dbReference>
<dbReference type="SUPFAM" id="SSF53756">
    <property type="entry name" value="UDP-Glycosyltransferase/glycogen phosphorylase"/>
    <property type="match status" value="1"/>
</dbReference>
<dbReference type="EMBL" id="FXAM01000003">
    <property type="protein sequence ID" value="SMF97655.1"/>
    <property type="molecule type" value="Genomic_DNA"/>
</dbReference>
<dbReference type="STRING" id="1760988.SAMN02949497_0225"/>
<evidence type="ECO:0000313" key="4">
    <source>
        <dbReference type="Proteomes" id="UP000192923"/>
    </source>
</evidence>
<reference evidence="3 4" key="1">
    <citation type="submission" date="2016-12" db="EMBL/GenBank/DDBJ databases">
        <authorList>
            <person name="Song W.-J."/>
            <person name="Kurnit D.M."/>
        </authorList>
    </citation>
    <scope>NUCLEOTIDE SEQUENCE [LARGE SCALE GENOMIC DNA]</scope>
    <source>
        <strain evidence="3 4">175</strain>
    </source>
</reference>
<evidence type="ECO:0000313" key="3">
    <source>
        <dbReference type="EMBL" id="SMF97655.1"/>
    </source>
</evidence>
<keyword evidence="1 3" id="KW-0808">Transferase</keyword>
<organism evidence="3 4">
    <name type="scientific">Methylomagnum ishizawai</name>
    <dbReference type="NCBI Taxonomy" id="1760988"/>
    <lineage>
        <taxon>Bacteria</taxon>
        <taxon>Pseudomonadati</taxon>
        <taxon>Pseudomonadota</taxon>
        <taxon>Gammaproteobacteria</taxon>
        <taxon>Methylococcales</taxon>
        <taxon>Methylococcaceae</taxon>
        <taxon>Methylomagnum</taxon>
    </lineage>
</organism>
<dbReference type="PANTHER" id="PTHR46401:SF2">
    <property type="entry name" value="GLYCOSYLTRANSFERASE WBBK-RELATED"/>
    <property type="match status" value="1"/>
</dbReference>
<dbReference type="GO" id="GO:0016757">
    <property type="term" value="F:glycosyltransferase activity"/>
    <property type="evidence" value="ECO:0007669"/>
    <property type="project" value="InterPro"/>
</dbReference>
<dbReference type="RefSeq" id="WP_085216674.1">
    <property type="nucleotide sequence ID" value="NZ_FXAM01000003.1"/>
</dbReference>
<accession>A0A1Y6DDW6</accession>
<name>A0A1Y6DDW6_9GAMM</name>
<dbReference type="Gene3D" id="3.40.50.2000">
    <property type="entry name" value="Glycogen Phosphorylase B"/>
    <property type="match status" value="2"/>
</dbReference>
<evidence type="ECO:0000259" key="2">
    <source>
        <dbReference type="Pfam" id="PF00534"/>
    </source>
</evidence>
<sequence>MDIIPPVATPPRSVFIAWTPFQRRQLSMAPLLGFEPVFMPLGQGPRPLRPLQYLHHALATLDFLRGRRPETIWVQLPQVPLLSAALWHRRWVDPKVRIIADCHNRILNPPWNRWPGLKAQLNACDAVVVHNRTVLPKVEALGIHPGLLRILEDPPALLRRVARSAAPYPKPWVLFLASFNPDEPIQELFAAARLAPDIHFVLAGESGRASGRHVLADPPPNVVLPGYLSGEALDTAILEADAVLALTKLEDAQLSSAAEAIGAGRPMVLSDTPVTREMYHQGGVFVDTYDPASIVRGCQTAIAEAGRLGAESQALREERYRRWWTQAAAIGDLLDLDRVPPDSAPVVV</sequence>
<dbReference type="Proteomes" id="UP000192923">
    <property type="component" value="Unassembled WGS sequence"/>
</dbReference>
<dbReference type="Pfam" id="PF00534">
    <property type="entry name" value="Glycos_transf_1"/>
    <property type="match status" value="1"/>
</dbReference>
<dbReference type="PANTHER" id="PTHR46401">
    <property type="entry name" value="GLYCOSYLTRANSFERASE WBBK-RELATED"/>
    <property type="match status" value="1"/>
</dbReference>
<gene>
    <name evidence="3" type="ORF">SAMN02949497_0225</name>
</gene>
<protein>
    <submittedName>
        <fullName evidence="3">Glycosyltransferase involved in cell wall bisynthesis</fullName>
    </submittedName>
</protein>
<evidence type="ECO:0000256" key="1">
    <source>
        <dbReference type="ARBA" id="ARBA00022679"/>
    </source>
</evidence>